<dbReference type="EnsemblPlants" id="AVESA.00010b.r2.2AG0242790.1">
    <property type="protein sequence ID" value="AVESA.00010b.r2.2AG0242790.1.CDS.1"/>
    <property type="gene ID" value="AVESA.00010b.r2.2AG0242790"/>
</dbReference>
<accession>A0ACD5UEY5</accession>
<protein>
    <submittedName>
        <fullName evidence="1">Uncharacterized protein</fullName>
    </submittedName>
</protein>
<organism evidence="1 2">
    <name type="scientific">Avena sativa</name>
    <name type="common">Oat</name>
    <dbReference type="NCBI Taxonomy" id="4498"/>
    <lineage>
        <taxon>Eukaryota</taxon>
        <taxon>Viridiplantae</taxon>
        <taxon>Streptophyta</taxon>
        <taxon>Embryophyta</taxon>
        <taxon>Tracheophyta</taxon>
        <taxon>Spermatophyta</taxon>
        <taxon>Magnoliopsida</taxon>
        <taxon>Liliopsida</taxon>
        <taxon>Poales</taxon>
        <taxon>Poaceae</taxon>
        <taxon>BOP clade</taxon>
        <taxon>Pooideae</taxon>
        <taxon>Poodae</taxon>
        <taxon>Poeae</taxon>
        <taxon>Poeae Chloroplast Group 1 (Aveneae type)</taxon>
        <taxon>Aveninae</taxon>
        <taxon>Avena</taxon>
    </lineage>
</organism>
<evidence type="ECO:0000313" key="2">
    <source>
        <dbReference type="Proteomes" id="UP001732700"/>
    </source>
</evidence>
<reference evidence="1" key="1">
    <citation type="submission" date="2021-05" db="EMBL/GenBank/DDBJ databases">
        <authorList>
            <person name="Scholz U."/>
            <person name="Mascher M."/>
            <person name="Fiebig A."/>
        </authorList>
    </citation>
    <scope>NUCLEOTIDE SEQUENCE [LARGE SCALE GENOMIC DNA]</scope>
</reference>
<sequence length="133" mass="13133">MARPSGAVALAALLLTAATLSASALPTTLTTGATRKVLWTKDLPADPFCPWQAVKVGACAAALGLVDAQAGASLGSKCCELVTGLGAAEAAACLCVAAKESALGGVVTAEWSVGVELLASTCKKELPDGFKCV</sequence>
<keyword evidence="2" id="KW-1185">Reference proteome</keyword>
<evidence type="ECO:0000313" key="1">
    <source>
        <dbReference type="EnsemblPlants" id="AVESA.00010b.r2.2AG0242790.1.CDS.1"/>
    </source>
</evidence>
<name>A0ACD5UEY5_AVESA</name>
<reference evidence="1" key="2">
    <citation type="submission" date="2025-09" db="UniProtKB">
        <authorList>
            <consortium name="EnsemblPlants"/>
        </authorList>
    </citation>
    <scope>IDENTIFICATION</scope>
</reference>
<dbReference type="Proteomes" id="UP001732700">
    <property type="component" value="Chromosome 2A"/>
</dbReference>
<proteinExistence type="predicted"/>